<dbReference type="GO" id="GO:0044780">
    <property type="term" value="P:bacterial-type flagellum assembly"/>
    <property type="evidence" value="ECO:0007669"/>
    <property type="project" value="InterPro"/>
</dbReference>
<keyword evidence="7" id="KW-1185">Reference proteome</keyword>
<accession>A0A1M5CTV5</accession>
<comment type="similarity">
    <text evidence="2">Belongs to the FliS family.</text>
</comment>
<organism evidence="6 7">
    <name type="scientific">Desulfacinum infernum DSM 9756</name>
    <dbReference type="NCBI Taxonomy" id="1121391"/>
    <lineage>
        <taxon>Bacteria</taxon>
        <taxon>Pseudomonadati</taxon>
        <taxon>Thermodesulfobacteriota</taxon>
        <taxon>Syntrophobacteria</taxon>
        <taxon>Syntrophobacterales</taxon>
        <taxon>Syntrophobacteraceae</taxon>
        <taxon>Desulfacinum</taxon>
    </lineage>
</organism>
<dbReference type="OrthoDB" id="5343669at2"/>
<dbReference type="SUPFAM" id="SSF101116">
    <property type="entry name" value="Flagellar export chaperone FliS"/>
    <property type="match status" value="1"/>
</dbReference>
<comment type="subcellular location">
    <subcellularLocation>
        <location evidence="1">Cytoplasm</location>
        <location evidence="1">Cytosol</location>
    </subcellularLocation>
</comment>
<dbReference type="PANTHER" id="PTHR34773:SF1">
    <property type="entry name" value="FLAGELLAR SECRETION CHAPERONE FLIS"/>
    <property type="match status" value="1"/>
</dbReference>
<evidence type="ECO:0000256" key="4">
    <source>
        <dbReference type="ARBA" id="ARBA00022795"/>
    </source>
</evidence>
<dbReference type="InterPro" id="IPR003713">
    <property type="entry name" value="FliS"/>
</dbReference>
<protein>
    <submittedName>
        <fullName evidence="6">Flagellar protein FliS</fullName>
    </submittedName>
</protein>
<dbReference type="InterPro" id="IPR036584">
    <property type="entry name" value="FliS_sf"/>
</dbReference>
<evidence type="ECO:0000256" key="5">
    <source>
        <dbReference type="ARBA" id="ARBA00023186"/>
    </source>
</evidence>
<dbReference type="NCBIfam" id="TIGR00208">
    <property type="entry name" value="fliS"/>
    <property type="match status" value="1"/>
</dbReference>
<evidence type="ECO:0000256" key="2">
    <source>
        <dbReference type="ARBA" id="ARBA00008787"/>
    </source>
</evidence>
<keyword evidence="5" id="KW-0143">Chaperone</keyword>
<dbReference type="PANTHER" id="PTHR34773">
    <property type="entry name" value="FLAGELLAR SECRETION CHAPERONE FLIS"/>
    <property type="match status" value="1"/>
</dbReference>
<keyword evidence="3" id="KW-0963">Cytoplasm</keyword>
<dbReference type="RefSeq" id="WP_073039552.1">
    <property type="nucleotide sequence ID" value="NZ_FQVB01000021.1"/>
</dbReference>
<gene>
    <name evidence="6" type="ORF">SAMN02745206_02278</name>
</gene>
<dbReference type="CDD" id="cd16098">
    <property type="entry name" value="FliS"/>
    <property type="match status" value="1"/>
</dbReference>
<keyword evidence="6" id="KW-0966">Cell projection</keyword>
<keyword evidence="6" id="KW-0282">Flagellum</keyword>
<dbReference type="EMBL" id="FQVB01000021">
    <property type="protein sequence ID" value="SHF58149.1"/>
    <property type="molecule type" value="Genomic_DNA"/>
</dbReference>
<evidence type="ECO:0000256" key="3">
    <source>
        <dbReference type="ARBA" id="ARBA00022490"/>
    </source>
</evidence>
<evidence type="ECO:0000256" key="1">
    <source>
        <dbReference type="ARBA" id="ARBA00004514"/>
    </source>
</evidence>
<dbReference type="Pfam" id="PF02561">
    <property type="entry name" value="FliS"/>
    <property type="match status" value="1"/>
</dbReference>
<proteinExistence type="inferred from homology"/>
<dbReference type="GO" id="GO:0005829">
    <property type="term" value="C:cytosol"/>
    <property type="evidence" value="ECO:0007669"/>
    <property type="project" value="UniProtKB-SubCell"/>
</dbReference>
<keyword evidence="6" id="KW-0969">Cilium</keyword>
<dbReference type="STRING" id="1121391.SAMN02745206_02278"/>
<evidence type="ECO:0000313" key="7">
    <source>
        <dbReference type="Proteomes" id="UP000184076"/>
    </source>
</evidence>
<name>A0A1M5CTV5_9BACT</name>
<reference evidence="7" key="1">
    <citation type="submission" date="2016-11" db="EMBL/GenBank/DDBJ databases">
        <authorList>
            <person name="Varghese N."/>
            <person name="Submissions S."/>
        </authorList>
    </citation>
    <scope>NUCLEOTIDE SEQUENCE [LARGE SCALE GENOMIC DNA]</scope>
    <source>
        <strain evidence="7">DSM 9756</strain>
    </source>
</reference>
<dbReference type="AlphaFoldDB" id="A0A1M5CTV5"/>
<evidence type="ECO:0000313" key="6">
    <source>
        <dbReference type="EMBL" id="SHF58149.1"/>
    </source>
</evidence>
<keyword evidence="4" id="KW-1005">Bacterial flagellum biogenesis</keyword>
<sequence>MTSYALSACQQSDVSHADFLDLIVRCYDAMLRDFREAKQAHVQGDEDLLMDRIRHAQDVVTELLVGLDYERGGEIAVNLARIYNYMLRELVAIRDSHAQQTLDRMISMTGELRDAWVQVACAV</sequence>
<dbReference type="Gene3D" id="1.20.120.340">
    <property type="entry name" value="Flagellar protein FliS"/>
    <property type="match status" value="1"/>
</dbReference>
<dbReference type="GO" id="GO:0071973">
    <property type="term" value="P:bacterial-type flagellum-dependent cell motility"/>
    <property type="evidence" value="ECO:0007669"/>
    <property type="project" value="TreeGrafter"/>
</dbReference>
<dbReference type="Proteomes" id="UP000184076">
    <property type="component" value="Unassembled WGS sequence"/>
</dbReference>